<evidence type="ECO:0000313" key="2">
    <source>
        <dbReference type="Proteomes" id="UP001164929"/>
    </source>
</evidence>
<accession>A0AAD6L8H9</accession>
<sequence length="142" mass="15601">MLFCPYFSLKRSCLQTLKGRCGGANKGTISTACGDAHHASSSRKFGVHWHALNGNLVGFENFEMKGRQPGGLHPMKTGRVSQSVQDLEFFPPSSGTLFLVSKITDQPAFDLVSVMSSQSRMSFESDKALVGVERNGREKWKT</sequence>
<protein>
    <submittedName>
        <fullName evidence="1">Uncharacterized protein</fullName>
    </submittedName>
</protein>
<dbReference type="AlphaFoldDB" id="A0AAD6L8H9"/>
<gene>
    <name evidence="1" type="ORF">NC653_041408</name>
</gene>
<reference evidence="1" key="1">
    <citation type="journal article" date="2023" name="Mol. Ecol. Resour.">
        <title>Chromosome-level genome assembly of a triploid poplar Populus alba 'Berolinensis'.</title>
        <authorList>
            <person name="Chen S."/>
            <person name="Yu Y."/>
            <person name="Wang X."/>
            <person name="Wang S."/>
            <person name="Zhang T."/>
            <person name="Zhou Y."/>
            <person name="He R."/>
            <person name="Meng N."/>
            <person name="Wang Y."/>
            <person name="Liu W."/>
            <person name="Liu Z."/>
            <person name="Liu J."/>
            <person name="Guo Q."/>
            <person name="Huang H."/>
            <person name="Sederoff R.R."/>
            <person name="Wang G."/>
            <person name="Qu G."/>
            <person name="Chen S."/>
        </authorList>
    </citation>
    <scope>NUCLEOTIDE SEQUENCE</scope>
    <source>
        <strain evidence="1">SC-2020</strain>
    </source>
</reference>
<dbReference type="EMBL" id="JAQIZT010000019">
    <property type="protein sequence ID" value="KAJ6952251.1"/>
    <property type="molecule type" value="Genomic_DNA"/>
</dbReference>
<evidence type="ECO:0000313" key="1">
    <source>
        <dbReference type="EMBL" id="KAJ6952251.1"/>
    </source>
</evidence>
<name>A0AAD6L8H9_9ROSI</name>
<proteinExistence type="predicted"/>
<comment type="caution">
    <text evidence="1">The sequence shown here is derived from an EMBL/GenBank/DDBJ whole genome shotgun (WGS) entry which is preliminary data.</text>
</comment>
<organism evidence="1 2">
    <name type="scientific">Populus alba x Populus x berolinensis</name>
    <dbReference type="NCBI Taxonomy" id="444605"/>
    <lineage>
        <taxon>Eukaryota</taxon>
        <taxon>Viridiplantae</taxon>
        <taxon>Streptophyta</taxon>
        <taxon>Embryophyta</taxon>
        <taxon>Tracheophyta</taxon>
        <taxon>Spermatophyta</taxon>
        <taxon>Magnoliopsida</taxon>
        <taxon>eudicotyledons</taxon>
        <taxon>Gunneridae</taxon>
        <taxon>Pentapetalae</taxon>
        <taxon>rosids</taxon>
        <taxon>fabids</taxon>
        <taxon>Malpighiales</taxon>
        <taxon>Salicaceae</taxon>
        <taxon>Saliceae</taxon>
        <taxon>Populus</taxon>
    </lineage>
</organism>
<dbReference type="Proteomes" id="UP001164929">
    <property type="component" value="Chromosome 19"/>
</dbReference>
<keyword evidence="2" id="KW-1185">Reference proteome</keyword>